<dbReference type="InterPro" id="IPR017395">
    <property type="entry name" value="Chlorophyllase-like"/>
</dbReference>
<evidence type="ECO:0000256" key="8">
    <source>
        <dbReference type="ARBA" id="ARBA00053022"/>
    </source>
</evidence>
<dbReference type="EC" id="3.1.1.14" evidence="4"/>
<name>A0A087HPN4_ARAAL</name>
<evidence type="ECO:0000256" key="2">
    <source>
        <dbReference type="ARBA" id="ARBA00005212"/>
    </source>
</evidence>
<dbReference type="AlphaFoldDB" id="A0A087HPN4"/>
<dbReference type="GO" id="GO:0005829">
    <property type="term" value="C:cytosol"/>
    <property type="evidence" value="ECO:0007669"/>
    <property type="project" value="UniProtKB-SubCell"/>
</dbReference>
<feature type="active site" description="Charge relay system" evidence="9">
    <location>
        <position position="168"/>
    </location>
</feature>
<dbReference type="GO" id="GO:0015996">
    <property type="term" value="P:chlorophyll catabolic process"/>
    <property type="evidence" value="ECO:0007669"/>
    <property type="project" value="UniProtKB-UniPathway"/>
</dbReference>
<dbReference type="Pfam" id="PF07224">
    <property type="entry name" value="Chlorophyllase"/>
    <property type="match status" value="1"/>
</dbReference>
<dbReference type="GO" id="GO:0042742">
    <property type="term" value="P:defense response to bacterium"/>
    <property type="evidence" value="ECO:0007669"/>
    <property type="project" value="EnsemblPlants"/>
</dbReference>
<keyword evidence="11" id="KW-1185">Reference proteome</keyword>
<comment type="similarity">
    <text evidence="3">Belongs to the AB hydrolase superfamily. Lipase family.</text>
</comment>
<evidence type="ECO:0000256" key="9">
    <source>
        <dbReference type="PIRSR" id="PIRSR038128-50"/>
    </source>
</evidence>
<reference evidence="11" key="1">
    <citation type="journal article" date="2015" name="Nat. Plants">
        <title>Genome expansion of Arabis alpina linked with retrotransposition and reduced symmetric DNA methylation.</title>
        <authorList>
            <person name="Willing E.M."/>
            <person name="Rawat V."/>
            <person name="Mandakova T."/>
            <person name="Maumus F."/>
            <person name="James G.V."/>
            <person name="Nordstroem K.J."/>
            <person name="Becker C."/>
            <person name="Warthmann N."/>
            <person name="Chica C."/>
            <person name="Szarzynska B."/>
            <person name="Zytnicki M."/>
            <person name="Albani M.C."/>
            <person name="Kiefer C."/>
            <person name="Bergonzi S."/>
            <person name="Castaings L."/>
            <person name="Mateos J.L."/>
            <person name="Berns M.C."/>
            <person name="Bujdoso N."/>
            <person name="Piofczyk T."/>
            <person name="de Lorenzo L."/>
            <person name="Barrero-Sicilia C."/>
            <person name="Mateos I."/>
            <person name="Piednoel M."/>
            <person name="Hagmann J."/>
            <person name="Chen-Min-Tao R."/>
            <person name="Iglesias-Fernandez R."/>
            <person name="Schuster S.C."/>
            <person name="Alonso-Blanco C."/>
            <person name="Roudier F."/>
            <person name="Carbonero P."/>
            <person name="Paz-Ares J."/>
            <person name="Davis S.J."/>
            <person name="Pecinka A."/>
            <person name="Quesneville H."/>
            <person name="Colot V."/>
            <person name="Lysak M.A."/>
            <person name="Weigel D."/>
            <person name="Coupland G."/>
            <person name="Schneeberger K."/>
        </authorList>
    </citation>
    <scope>NUCLEOTIDE SEQUENCE [LARGE SCALE GENOMIC DNA]</scope>
    <source>
        <strain evidence="11">cv. Pajares</strain>
    </source>
</reference>
<dbReference type="EMBL" id="CM002869">
    <property type="protein sequence ID" value="KFK44086.1"/>
    <property type="molecule type" value="Genomic_DNA"/>
</dbReference>
<feature type="active site" description="Charge relay system" evidence="9">
    <location>
        <position position="243"/>
    </location>
</feature>
<dbReference type="PIRSF" id="PIRSF038128">
    <property type="entry name" value="Chlorophyllase_chloroplast"/>
    <property type="match status" value="1"/>
</dbReference>
<keyword evidence="7" id="KW-0881">Chlorophyll catabolism</keyword>
<evidence type="ECO:0000256" key="7">
    <source>
        <dbReference type="ARBA" id="ARBA00022817"/>
    </source>
</evidence>
<dbReference type="ESTHER" id="araal-a0a087hpn4">
    <property type="family name" value="Chlorophyllase_Plant"/>
</dbReference>
<dbReference type="Gramene" id="KFK44086">
    <property type="protein sequence ID" value="KFK44086"/>
    <property type="gene ID" value="AALP_AA1G214200"/>
</dbReference>
<dbReference type="FunFam" id="3.40.50.1820:FF:000159">
    <property type="entry name" value="Chlorophyllase-2, chloroplastic"/>
    <property type="match status" value="1"/>
</dbReference>
<dbReference type="OrthoDB" id="2093222at2759"/>
<evidence type="ECO:0000256" key="4">
    <source>
        <dbReference type="ARBA" id="ARBA00013226"/>
    </source>
</evidence>
<accession>A0A087HPN4</accession>
<protein>
    <recommendedName>
        <fullName evidence="4">chlorophyllase</fullName>
        <ecNumber evidence="4">3.1.1.14</ecNumber>
    </recommendedName>
</protein>
<dbReference type="InterPro" id="IPR029058">
    <property type="entry name" value="AB_hydrolase_fold"/>
</dbReference>
<keyword evidence="6" id="KW-0378">Hydrolase</keyword>
<proteinExistence type="inferred from homology"/>
<dbReference type="PANTHER" id="PTHR33428">
    <property type="entry name" value="CHLOROPHYLLASE-2, CHLOROPLASTIC"/>
    <property type="match status" value="1"/>
</dbReference>
<dbReference type="UniPathway" id="UPA00674"/>
<evidence type="ECO:0000256" key="3">
    <source>
        <dbReference type="ARBA" id="ARBA00010701"/>
    </source>
</evidence>
<gene>
    <name evidence="10" type="ordered locus">AALP_Aa1g214200</name>
</gene>
<evidence type="ECO:0000313" key="10">
    <source>
        <dbReference type="EMBL" id="KFK44086.1"/>
    </source>
</evidence>
<dbReference type="SUPFAM" id="SSF53474">
    <property type="entry name" value="alpha/beta-Hydrolases"/>
    <property type="match status" value="1"/>
</dbReference>
<dbReference type="GO" id="GO:0047746">
    <property type="term" value="F:chlorophyllase activity"/>
    <property type="evidence" value="ECO:0007669"/>
    <property type="project" value="UniProtKB-EC"/>
</dbReference>
<comment type="subcellular location">
    <subcellularLocation>
        <location evidence="1">Cytoplasm</location>
        <location evidence="1">Cytosol</location>
    </subcellularLocation>
</comment>
<evidence type="ECO:0000256" key="1">
    <source>
        <dbReference type="ARBA" id="ARBA00004514"/>
    </source>
</evidence>
<keyword evidence="5" id="KW-0963">Cytoplasm</keyword>
<dbReference type="GO" id="GO:0050832">
    <property type="term" value="P:defense response to fungus"/>
    <property type="evidence" value="ECO:0007669"/>
    <property type="project" value="EnsemblPlants"/>
</dbReference>
<feature type="active site" description="Nucleophile" evidence="9">
    <location>
        <position position="138"/>
    </location>
</feature>
<comment type="pathway">
    <text evidence="2">Porphyrin-containing compound metabolism; chlorophyll degradation.</text>
</comment>
<dbReference type="InterPro" id="IPR048264">
    <property type="entry name" value="Chlorophyllase"/>
</dbReference>
<dbReference type="Proteomes" id="UP000029120">
    <property type="component" value="Chromosome 1"/>
</dbReference>
<sequence length="324" mass="34873">MATMEDTKTFYPAATPTAFEIGSLPTTVITVDPSGNDSTAPPKPVRITSPAVAGTYPVVLFFHGFYLRNDFYSDILNHVASHGFILVAPQLCKLLPPGGQVEVDDAGKVINWTLKNLKAHLPNSVNANGKYTALVGHSRGGKTAFAVALGHAATLDPSIEFSALIGIDPVAGPNKYLRTDPEILTYKPESFDLDIPVAVVGTGLGPKMKNLMPPCAPAEVNHVEFYNECKATKAHFVAADYGHMDMLDDDLPGFVGFMAGCMCKNGKGKKIEMRRFVGGIVVAFLKYSLWGDKSEIQRIVKDPSVSPVKIDPSPELEEASGYFV</sequence>
<dbReference type="eggNOG" id="ENOG502QT6A">
    <property type="taxonomic scope" value="Eukaryota"/>
</dbReference>
<organism evidence="10 11">
    <name type="scientific">Arabis alpina</name>
    <name type="common">Alpine rock-cress</name>
    <dbReference type="NCBI Taxonomy" id="50452"/>
    <lineage>
        <taxon>Eukaryota</taxon>
        <taxon>Viridiplantae</taxon>
        <taxon>Streptophyta</taxon>
        <taxon>Embryophyta</taxon>
        <taxon>Tracheophyta</taxon>
        <taxon>Spermatophyta</taxon>
        <taxon>Magnoliopsida</taxon>
        <taxon>eudicotyledons</taxon>
        <taxon>Gunneridae</taxon>
        <taxon>Pentapetalae</taxon>
        <taxon>rosids</taxon>
        <taxon>malvids</taxon>
        <taxon>Brassicales</taxon>
        <taxon>Brassicaceae</taxon>
        <taxon>Arabideae</taxon>
        <taxon>Arabis</taxon>
    </lineage>
</organism>
<evidence type="ECO:0000256" key="5">
    <source>
        <dbReference type="ARBA" id="ARBA00022490"/>
    </source>
</evidence>
<dbReference type="OMA" id="VINWASE"/>
<evidence type="ECO:0000256" key="6">
    <source>
        <dbReference type="ARBA" id="ARBA00022801"/>
    </source>
</evidence>
<dbReference type="Gene3D" id="3.40.50.1820">
    <property type="entry name" value="alpha/beta hydrolase"/>
    <property type="match status" value="1"/>
</dbReference>
<evidence type="ECO:0000313" key="11">
    <source>
        <dbReference type="Proteomes" id="UP000029120"/>
    </source>
</evidence>
<dbReference type="PANTHER" id="PTHR33428:SF10">
    <property type="entry name" value="CHLOROPHYLLASE-1"/>
    <property type="match status" value="1"/>
</dbReference>
<comment type="catalytic activity">
    <reaction evidence="8">
        <text>a chlorophyll + H2O = a chlorophyllide + phytol + H(+)</text>
        <dbReference type="Rhea" id="RHEA:19605"/>
        <dbReference type="ChEBI" id="CHEBI:15377"/>
        <dbReference type="ChEBI" id="CHEBI:15378"/>
        <dbReference type="ChEBI" id="CHEBI:17327"/>
        <dbReference type="ChEBI" id="CHEBI:139291"/>
        <dbReference type="ChEBI" id="CHEBI:139292"/>
        <dbReference type="EC" id="3.1.1.14"/>
    </reaction>
    <physiologicalReaction direction="left-to-right" evidence="8">
        <dbReference type="Rhea" id="RHEA:19606"/>
    </physiologicalReaction>
</comment>